<dbReference type="PROSITE" id="PS51440">
    <property type="entry name" value="TIM_2"/>
    <property type="match status" value="1"/>
</dbReference>
<comment type="pathway">
    <text evidence="5">Carbohydrate biosynthesis; gluconeogenesis.</text>
</comment>
<dbReference type="InterPro" id="IPR022896">
    <property type="entry name" value="TrioseP_Isoase_bac/euk"/>
</dbReference>
<dbReference type="Pfam" id="PF00121">
    <property type="entry name" value="TIM"/>
    <property type="match status" value="1"/>
</dbReference>
<organism evidence="7 8">
    <name type="scientific">Thalassiosira oceanica</name>
    <name type="common">Marine diatom</name>
    <dbReference type="NCBI Taxonomy" id="159749"/>
    <lineage>
        <taxon>Eukaryota</taxon>
        <taxon>Sar</taxon>
        <taxon>Stramenopiles</taxon>
        <taxon>Ochrophyta</taxon>
        <taxon>Bacillariophyta</taxon>
        <taxon>Coscinodiscophyceae</taxon>
        <taxon>Thalassiosirophycidae</taxon>
        <taxon>Thalassiosirales</taxon>
        <taxon>Thalassiosiraceae</taxon>
        <taxon>Thalassiosira</taxon>
    </lineage>
</organism>
<feature type="signal peptide" evidence="6">
    <location>
        <begin position="1"/>
        <end position="16"/>
    </location>
</feature>
<name>K0RA87_THAOC</name>
<protein>
    <recommendedName>
        <fullName evidence="5">Triosephosphate isomerase</fullName>
        <ecNumber evidence="5">5.3.1.1</ecNumber>
    </recommendedName>
</protein>
<dbReference type="GO" id="GO:0004807">
    <property type="term" value="F:triose-phosphate isomerase activity"/>
    <property type="evidence" value="ECO:0007669"/>
    <property type="project" value="UniProtKB-EC"/>
</dbReference>
<evidence type="ECO:0000256" key="5">
    <source>
        <dbReference type="RuleBase" id="RU363013"/>
    </source>
</evidence>
<dbReference type="GO" id="GO:0006094">
    <property type="term" value="P:gluconeogenesis"/>
    <property type="evidence" value="ECO:0007669"/>
    <property type="project" value="UniProtKB-UniPathway"/>
</dbReference>
<dbReference type="OrthoDB" id="6715177at2759"/>
<feature type="chain" id="PRO_5003836151" description="Triosephosphate isomerase" evidence="6">
    <location>
        <begin position="17"/>
        <end position="326"/>
    </location>
</feature>
<dbReference type="InterPro" id="IPR000652">
    <property type="entry name" value="Triosephosphate_isomerase"/>
</dbReference>
<keyword evidence="4 5" id="KW-0413">Isomerase</keyword>
<dbReference type="CDD" id="cd00311">
    <property type="entry name" value="TIM"/>
    <property type="match status" value="1"/>
</dbReference>
<comment type="pathway">
    <text evidence="5">Carbohydrate degradation; glycolysis; D-glyceraldehyde 3-phosphate from glycerone phosphate: step 1/1.</text>
</comment>
<dbReference type="PANTHER" id="PTHR21139">
    <property type="entry name" value="TRIOSEPHOSPHATE ISOMERASE"/>
    <property type="match status" value="1"/>
</dbReference>
<keyword evidence="5" id="KW-0312">Gluconeogenesis</keyword>
<reference evidence="7 8" key="1">
    <citation type="journal article" date="2012" name="Genome Biol.">
        <title>Genome and low-iron response of an oceanic diatom adapted to chronic iron limitation.</title>
        <authorList>
            <person name="Lommer M."/>
            <person name="Specht M."/>
            <person name="Roy A.S."/>
            <person name="Kraemer L."/>
            <person name="Andreson R."/>
            <person name="Gutowska M.A."/>
            <person name="Wolf J."/>
            <person name="Bergner S.V."/>
            <person name="Schilhabel M.B."/>
            <person name="Klostermeier U.C."/>
            <person name="Beiko R.G."/>
            <person name="Rosenstiel P."/>
            <person name="Hippler M."/>
            <person name="Laroche J."/>
        </authorList>
    </citation>
    <scope>NUCLEOTIDE SEQUENCE [LARGE SCALE GENOMIC DNA]</scope>
    <source>
        <strain evidence="7 8">CCMP1005</strain>
    </source>
</reference>
<dbReference type="AlphaFoldDB" id="K0RA87"/>
<evidence type="ECO:0000256" key="4">
    <source>
        <dbReference type="ARBA" id="ARBA00023235"/>
    </source>
</evidence>
<sequence>MKLAVALLAAASSAGAFTPGSNGVRSSTQLNARQPILLASFNLISDGWELEGGFLPSFLDCGRRKLTFENANCLFHFVFKMNPATEADALNLANGFVALLNEMADTCAMDDVEGCTEVVLFPPYPFISKVKDIVSKEGITVGSQQIFYEDKGAFTGSVSASMVKSIGCEYVLCGHSERRTLFSDSDSNINAKVKKVLEFGMKPILCIGETQQEYDLDITQEVCAMQVSKDLKGVSKEEMQNVVIAYEPVWAIGTGLVCDADAAHHSVLAKMYGDEVAQATRIQYGGSVTPDSVDGLLAKSDIDGCLVGGASLFSDKFARICNFKAE</sequence>
<comment type="caution">
    <text evidence="7">The sequence shown here is derived from an EMBL/GenBank/DDBJ whole genome shotgun (WGS) entry which is preliminary data.</text>
</comment>
<dbReference type="UniPathway" id="UPA00138"/>
<evidence type="ECO:0000313" key="8">
    <source>
        <dbReference type="Proteomes" id="UP000266841"/>
    </source>
</evidence>
<evidence type="ECO:0000313" key="7">
    <source>
        <dbReference type="EMBL" id="EJK49144.1"/>
    </source>
</evidence>
<dbReference type="OMA" id="AYIDFAW"/>
<dbReference type="InterPro" id="IPR020861">
    <property type="entry name" value="Triosephosphate_isomerase_AS"/>
</dbReference>
<dbReference type="GO" id="GO:0046166">
    <property type="term" value="P:glyceraldehyde-3-phosphate biosynthetic process"/>
    <property type="evidence" value="ECO:0007669"/>
    <property type="project" value="TreeGrafter"/>
</dbReference>
<keyword evidence="3" id="KW-0963">Cytoplasm</keyword>
<dbReference type="GO" id="GO:0019563">
    <property type="term" value="P:glycerol catabolic process"/>
    <property type="evidence" value="ECO:0007669"/>
    <property type="project" value="TreeGrafter"/>
</dbReference>
<dbReference type="EMBL" id="AGNL01045073">
    <property type="protein sequence ID" value="EJK49144.1"/>
    <property type="molecule type" value="Genomic_DNA"/>
</dbReference>
<dbReference type="Proteomes" id="UP000266841">
    <property type="component" value="Unassembled WGS sequence"/>
</dbReference>
<evidence type="ECO:0000256" key="3">
    <source>
        <dbReference type="ARBA" id="ARBA00022490"/>
    </source>
</evidence>
<proteinExistence type="inferred from homology"/>
<comment type="catalytic activity">
    <reaction evidence="5">
        <text>D-glyceraldehyde 3-phosphate = dihydroxyacetone phosphate</text>
        <dbReference type="Rhea" id="RHEA:18585"/>
        <dbReference type="ChEBI" id="CHEBI:57642"/>
        <dbReference type="ChEBI" id="CHEBI:59776"/>
        <dbReference type="EC" id="5.3.1.1"/>
    </reaction>
</comment>
<comment type="similarity">
    <text evidence="1 5">Belongs to the triosephosphate isomerase family.</text>
</comment>
<dbReference type="EC" id="5.3.1.1" evidence="5"/>
<dbReference type="UniPathway" id="UPA00109">
    <property type="reaction ID" value="UER00189"/>
</dbReference>
<evidence type="ECO:0000256" key="2">
    <source>
        <dbReference type="ARBA" id="ARBA00011738"/>
    </source>
</evidence>
<evidence type="ECO:0000256" key="1">
    <source>
        <dbReference type="ARBA" id="ARBA00007422"/>
    </source>
</evidence>
<dbReference type="InterPro" id="IPR035990">
    <property type="entry name" value="TIM_sf"/>
</dbReference>
<dbReference type="eggNOG" id="KOG1643">
    <property type="taxonomic scope" value="Eukaryota"/>
</dbReference>
<evidence type="ECO:0000256" key="6">
    <source>
        <dbReference type="SAM" id="SignalP"/>
    </source>
</evidence>
<dbReference type="SUPFAM" id="SSF51351">
    <property type="entry name" value="Triosephosphate isomerase (TIM)"/>
    <property type="match status" value="1"/>
</dbReference>
<keyword evidence="5" id="KW-0324">Glycolysis</keyword>
<keyword evidence="6" id="KW-0732">Signal</keyword>
<comment type="subunit">
    <text evidence="2">Homodimer.</text>
</comment>
<gene>
    <name evidence="7" type="ORF">THAOC_32006</name>
</gene>
<dbReference type="PROSITE" id="PS00171">
    <property type="entry name" value="TIM_1"/>
    <property type="match status" value="1"/>
</dbReference>
<dbReference type="Gene3D" id="3.20.20.70">
    <property type="entry name" value="Aldolase class I"/>
    <property type="match status" value="1"/>
</dbReference>
<dbReference type="InterPro" id="IPR013785">
    <property type="entry name" value="Aldolase_TIM"/>
</dbReference>
<dbReference type="PANTHER" id="PTHR21139:SF42">
    <property type="entry name" value="TRIOSEPHOSPHATE ISOMERASE"/>
    <property type="match status" value="1"/>
</dbReference>
<keyword evidence="8" id="KW-1185">Reference proteome</keyword>
<accession>K0RA87</accession>
<dbReference type="GO" id="GO:0005829">
    <property type="term" value="C:cytosol"/>
    <property type="evidence" value="ECO:0007669"/>
    <property type="project" value="TreeGrafter"/>
</dbReference>
<dbReference type="HAMAP" id="MF_00147_B">
    <property type="entry name" value="TIM_B"/>
    <property type="match status" value="1"/>
</dbReference>
<dbReference type="NCBIfam" id="TIGR00419">
    <property type="entry name" value="tim"/>
    <property type="match status" value="1"/>
</dbReference>
<dbReference type="GO" id="GO:0006096">
    <property type="term" value="P:glycolytic process"/>
    <property type="evidence" value="ECO:0007669"/>
    <property type="project" value="UniProtKB-UniPathway"/>
</dbReference>